<proteinExistence type="predicted"/>
<name>U2Q7Y2_9ACTN</name>
<protein>
    <submittedName>
        <fullName evidence="2">Uncharacterized protein</fullName>
    </submittedName>
</protein>
<evidence type="ECO:0000313" key="3">
    <source>
        <dbReference type="Proteomes" id="UP000017052"/>
    </source>
</evidence>
<feature type="region of interest" description="Disordered" evidence="1">
    <location>
        <begin position="20"/>
        <end position="45"/>
    </location>
</feature>
<accession>U2Q7Y2</accession>
<reference evidence="2" key="1">
    <citation type="submission" date="2013-08" db="EMBL/GenBank/DDBJ databases">
        <authorList>
            <person name="Durkin A.S."/>
            <person name="Haft D.R."/>
            <person name="McCorrison J."/>
            <person name="Torralba M."/>
            <person name="Gillis M."/>
            <person name="Haft D.H."/>
            <person name="Methe B."/>
            <person name="Sutton G."/>
            <person name="Nelson K.E."/>
        </authorList>
    </citation>
    <scope>NUCLEOTIDE SEQUENCE [LARGE SCALE GENOMIC DNA]</scope>
    <source>
        <strain evidence="2">F0233</strain>
    </source>
</reference>
<keyword evidence="3" id="KW-1185">Reference proteome</keyword>
<organism evidence="2 3">
    <name type="scientific">Propionibacterium acidifaciens F0233</name>
    <dbReference type="NCBI Taxonomy" id="553198"/>
    <lineage>
        <taxon>Bacteria</taxon>
        <taxon>Bacillati</taxon>
        <taxon>Actinomycetota</taxon>
        <taxon>Actinomycetes</taxon>
        <taxon>Propionibacteriales</taxon>
        <taxon>Propionibacteriaceae</taxon>
        <taxon>Propionibacterium</taxon>
    </lineage>
</organism>
<dbReference type="Proteomes" id="UP000017052">
    <property type="component" value="Unassembled WGS sequence"/>
</dbReference>
<evidence type="ECO:0000256" key="1">
    <source>
        <dbReference type="SAM" id="MobiDB-lite"/>
    </source>
</evidence>
<dbReference type="AlphaFoldDB" id="U2Q7Y2"/>
<sequence>MGYPHACCCYAAIEQFATPASDSVNSPGVDSGGCHRGGVRNDISR</sequence>
<dbReference type="EMBL" id="ACVN02000257">
    <property type="protein sequence ID" value="ERK52476.1"/>
    <property type="molecule type" value="Genomic_DNA"/>
</dbReference>
<gene>
    <name evidence="2" type="ORF">HMPREF0682_2530</name>
</gene>
<evidence type="ECO:0000313" key="2">
    <source>
        <dbReference type="EMBL" id="ERK52476.1"/>
    </source>
</evidence>
<comment type="caution">
    <text evidence="2">The sequence shown here is derived from an EMBL/GenBank/DDBJ whole genome shotgun (WGS) entry which is preliminary data.</text>
</comment>